<evidence type="ECO:0000313" key="2">
    <source>
        <dbReference type="EMBL" id="MPN61948.1"/>
    </source>
</evidence>
<dbReference type="EMBL" id="VSSQ01139271">
    <property type="protein sequence ID" value="MPN61948.1"/>
    <property type="molecule type" value="Genomic_DNA"/>
</dbReference>
<name>A0A645JDZ7_9ZZZZ</name>
<accession>A0A645JDZ7</accession>
<feature type="region of interest" description="Disordered" evidence="1">
    <location>
        <begin position="1"/>
        <end position="20"/>
    </location>
</feature>
<comment type="caution">
    <text evidence="2">The sequence shown here is derived from an EMBL/GenBank/DDBJ whole genome shotgun (WGS) entry which is preliminary data.</text>
</comment>
<proteinExistence type="predicted"/>
<organism evidence="2">
    <name type="scientific">bioreactor metagenome</name>
    <dbReference type="NCBI Taxonomy" id="1076179"/>
    <lineage>
        <taxon>unclassified sequences</taxon>
        <taxon>metagenomes</taxon>
        <taxon>ecological metagenomes</taxon>
    </lineage>
</organism>
<reference evidence="2" key="1">
    <citation type="submission" date="2019-08" db="EMBL/GenBank/DDBJ databases">
        <authorList>
            <person name="Kucharzyk K."/>
            <person name="Murdoch R.W."/>
            <person name="Higgins S."/>
            <person name="Loffler F."/>
        </authorList>
    </citation>
    <scope>NUCLEOTIDE SEQUENCE</scope>
</reference>
<dbReference type="AlphaFoldDB" id="A0A645JDZ7"/>
<protein>
    <submittedName>
        <fullName evidence="2">Uncharacterized protein</fullName>
    </submittedName>
</protein>
<evidence type="ECO:0000256" key="1">
    <source>
        <dbReference type="SAM" id="MobiDB-lite"/>
    </source>
</evidence>
<gene>
    <name evidence="2" type="ORF">SDC9_209694</name>
</gene>
<sequence length="87" mass="9942">MPKHYKSDQSESPSKSVLSSHISSIDLANLFIKKELSETEEINPEKVYTVPTFMAVVLRTLSERFIWTGNRSEASFLEDLMEKFGSK</sequence>